<sequence>MSSSSRAASSPSSAIVWHPHQALLKALSGGNLIPLPSLDGIEGAADQWRRISEGVTITTREGKKEPIMQGDKILHPLQSIGTTPISGYQKITNTEHLLQQLQQPPHGHRPQCPYEDTDPLYPAYERAKEVTNCRSDKVVCGGGAVYDRYDCSYKGIDGLTHQRLIILTSRKGLGWGEEGDFVAILLEYFAGEGGDGSMVQVFTSEARPWGKTAVVVKGVLGEELGKEVWAEMRGGRL</sequence>
<dbReference type="InParanoid" id="A0A0G4EU96"/>
<dbReference type="Proteomes" id="UP000041254">
    <property type="component" value="Unassembled WGS sequence"/>
</dbReference>
<dbReference type="VEuPathDB" id="CryptoDB:Vbra_13379"/>
<keyword evidence="2" id="KW-1185">Reference proteome</keyword>
<protein>
    <submittedName>
        <fullName evidence="1">Uncharacterized protein</fullName>
    </submittedName>
</protein>
<dbReference type="PhylomeDB" id="A0A0G4EU96"/>
<evidence type="ECO:0000313" key="2">
    <source>
        <dbReference type="Proteomes" id="UP000041254"/>
    </source>
</evidence>
<evidence type="ECO:0000313" key="1">
    <source>
        <dbReference type="EMBL" id="CEM01992.1"/>
    </source>
</evidence>
<organism evidence="1 2">
    <name type="scientific">Vitrella brassicaformis (strain CCMP3155)</name>
    <dbReference type="NCBI Taxonomy" id="1169540"/>
    <lineage>
        <taxon>Eukaryota</taxon>
        <taxon>Sar</taxon>
        <taxon>Alveolata</taxon>
        <taxon>Colpodellida</taxon>
        <taxon>Vitrellaceae</taxon>
        <taxon>Vitrella</taxon>
    </lineage>
</organism>
<gene>
    <name evidence="1" type="ORF">Vbra_13379</name>
</gene>
<dbReference type="EMBL" id="CDMY01000315">
    <property type="protein sequence ID" value="CEM01992.1"/>
    <property type="molecule type" value="Genomic_DNA"/>
</dbReference>
<dbReference type="AlphaFoldDB" id="A0A0G4EU96"/>
<proteinExistence type="predicted"/>
<accession>A0A0G4EU96</accession>
<name>A0A0G4EU96_VITBC</name>
<reference evidence="1 2" key="1">
    <citation type="submission" date="2014-11" db="EMBL/GenBank/DDBJ databases">
        <authorList>
            <person name="Zhu J."/>
            <person name="Qi W."/>
            <person name="Song R."/>
        </authorList>
    </citation>
    <scope>NUCLEOTIDE SEQUENCE [LARGE SCALE GENOMIC DNA]</scope>
</reference>